<dbReference type="Proteomes" id="UP000799291">
    <property type="component" value="Unassembled WGS sequence"/>
</dbReference>
<proteinExistence type="predicted"/>
<reference evidence="1" key="1">
    <citation type="journal article" date="2020" name="Stud. Mycol.">
        <title>101 Dothideomycetes genomes: a test case for predicting lifestyles and emergence of pathogens.</title>
        <authorList>
            <person name="Haridas S."/>
            <person name="Albert R."/>
            <person name="Binder M."/>
            <person name="Bloem J."/>
            <person name="Labutti K."/>
            <person name="Salamov A."/>
            <person name="Andreopoulos B."/>
            <person name="Baker S."/>
            <person name="Barry K."/>
            <person name="Bills G."/>
            <person name="Bluhm B."/>
            <person name="Cannon C."/>
            <person name="Castanera R."/>
            <person name="Culley D."/>
            <person name="Daum C."/>
            <person name="Ezra D."/>
            <person name="Gonzalez J."/>
            <person name="Henrissat B."/>
            <person name="Kuo A."/>
            <person name="Liang C."/>
            <person name="Lipzen A."/>
            <person name="Lutzoni F."/>
            <person name="Magnuson J."/>
            <person name="Mondo S."/>
            <person name="Nolan M."/>
            <person name="Ohm R."/>
            <person name="Pangilinan J."/>
            <person name="Park H.-J."/>
            <person name="Ramirez L."/>
            <person name="Alfaro M."/>
            <person name="Sun H."/>
            <person name="Tritt A."/>
            <person name="Yoshinaga Y."/>
            <person name="Zwiers L.-H."/>
            <person name="Turgeon B."/>
            <person name="Goodwin S."/>
            <person name="Spatafora J."/>
            <person name="Crous P."/>
            <person name="Grigoriev I."/>
        </authorList>
    </citation>
    <scope>NUCLEOTIDE SEQUENCE</scope>
    <source>
        <strain evidence="1">CBS 122367</strain>
    </source>
</reference>
<dbReference type="OrthoDB" id="3687364at2759"/>
<name>A0A6G1J2F8_9PLEO</name>
<dbReference type="EMBL" id="MU005580">
    <property type="protein sequence ID" value="KAF2684707.1"/>
    <property type="molecule type" value="Genomic_DNA"/>
</dbReference>
<organism evidence="1 2">
    <name type="scientific">Lentithecium fluviatile CBS 122367</name>
    <dbReference type="NCBI Taxonomy" id="1168545"/>
    <lineage>
        <taxon>Eukaryota</taxon>
        <taxon>Fungi</taxon>
        <taxon>Dikarya</taxon>
        <taxon>Ascomycota</taxon>
        <taxon>Pezizomycotina</taxon>
        <taxon>Dothideomycetes</taxon>
        <taxon>Pleosporomycetidae</taxon>
        <taxon>Pleosporales</taxon>
        <taxon>Massarineae</taxon>
        <taxon>Lentitheciaceae</taxon>
        <taxon>Lentithecium</taxon>
    </lineage>
</organism>
<accession>A0A6G1J2F8</accession>
<evidence type="ECO:0008006" key="3">
    <source>
        <dbReference type="Google" id="ProtNLM"/>
    </source>
</evidence>
<evidence type="ECO:0000313" key="1">
    <source>
        <dbReference type="EMBL" id="KAF2684707.1"/>
    </source>
</evidence>
<sequence>MPITTSQAHSALPTEADFLANSITKLDISSLPEDEQSCIICQREYSTKFPFFTPPYTRENLPLLDALPFAQIARYGRDEPVQLPCGHIFGSICLLKWLRRNMPSQDLFGAYASCLNESYASPIRTLLTHEWTPNGRVIIRSSRIRTILGFALPSLMIEVAVQTQRPRAPRQIRSLRELGLWSVGQGFSFNLPSASFGLFTREALEPFFRSNPDIEPDQPFVQILHHPLMQKAYEAIFEFFLMIANDSVAGDYPVPNYEHPCYIDTQHCRVFKWPGIFQAKIEELYAQLDFAFQDGFEQEFHSGIGAQVRRAVQLSIRALLEVLRPCTEIACEERFVEFSWEFDVVLS</sequence>
<keyword evidence="2" id="KW-1185">Reference proteome</keyword>
<dbReference type="AlphaFoldDB" id="A0A6G1J2F8"/>
<dbReference type="InterPro" id="IPR013083">
    <property type="entry name" value="Znf_RING/FYVE/PHD"/>
</dbReference>
<dbReference type="SUPFAM" id="SSF57850">
    <property type="entry name" value="RING/U-box"/>
    <property type="match status" value="1"/>
</dbReference>
<protein>
    <recommendedName>
        <fullName evidence="3">RING-type domain-containing protein</fullName>
    </recommendedName>
</protein>
<dbReference type="Gene3D" id="3.30.40.10">
    <property type="entry name" value="Zinc/RING finger domain, C3HC4 (zinc finger)"/>
    <property type="match status" value="1"/>
</dbReference>
<evidence type="ECO:0000313" key="2">
    <source>
        <dbReference type="Proteomes" id="UP000799291"/>
    </source>
</evidence>
<gene>
    <name evidence="1" type="ORF">K458DRAFT_388405</name>
</gene>